<evidence type="ECO:0000313" key="2">
    <source>
        <dbReference type="EMBL" id="MBI0556777.1"/>
    </source>
</evidence>
<dbReference type="Proteomes" id="UP000008044">
    <property type="component" value="Chromosome"/>
</dbReference>
<keyword evidence="6" id="KW-1185">Reference proteome</keyword>
<evidence type="ECO:0000313" key="4">
    <source>
        <dbReference type="Proteomes" id="UP000008044"/>
    </source>
</evidence>
<sequence>MNEYYNRNVSSFETEIDRNIAEKRALEYDVSLLRNELDQVKNSVANKYIKWSLAKDHFISEVTAYSLDITSKMNTGELTPHEAIYSLKQEIATLKRQDQMLAMKQMKQVIIAKPAVTEENRNSGTNDTTQHINLVIAGLGFVSGGLQLVAGAGIAGTGAGIIPGTLLMAHGFNNVIENGYYLLYRESYTGPVRFVYRQIGSQLGLSNKNSDVIYTFVDIGLSINGLFGYRLTEDAQRLYRFINADLLWGMKQMGMKLMSKSEFFLELTFDANTLVGQYQSY</sequence>
<dbReference type="GeneID" id="45849258"/>
<name>A0A0H3I6A0_PECPM</name>
<reference evidence="6" key="4">
    <citation type="submission" date="2023-07" db="EMBL/GenBank/DDBJ databases">
        <title>Identification of Pectobacterium versatile causing blackleg of potato from New York State with a whole genome sequencing approach.</title>
        <authorList>
            <person name="Ma X."/>
            <person name="Swingle B."/>
        </authorList>
    </citation>
    <scope>NUCLEOTIDE SEQUENCE [LARGE SCALE GENOMIC DNA]</scope>
    <source>
        <strain evidence="6">NY1588A</strain>
    </source>
</reference>
<dbReference type="Pfam" id="PF13988">
    <property type="entry name" value="DUF4225"/>
    <property type="match status" value="1"/>
</dbReference>
<dbReference type="RefSeq" id="WP_014699903.1">
    <property type="nucleotide sequence ID" value="NC_017845.1"/>
</dbReference>
<organism evidence="1 4">
    <name type="scientific">Pectobacterium parmentieri</name>
    <dbReference type="NCBI Taxonomy" id="1905730"/>
    <lineage>
        <taxon>Bacteria</taxon>
        <taxon>Pseudomonadati</taxon>
        <taxon>Pseudomonadota</taxon>
        <taxon>Gammaproteobacteria</taxon>
        <taxon>Enterobacterales</taxon>
        <taxon>Pectobacteriaceae</taxon>
        <taxon>Pectobacterium</taxon>
    </lineage>
</organism>
<reference evidence="3 5" key="3">
    <citation type="journal article" date="2018" name="BMC Genomics">
        <title>High genomic variability in the plant pathogenic bacterium Pectobacterium parmentieri deciphered from de novo assembled complete genomes.</title>
        <authorList>
            <person name="Zoledowska S."/>
            <person name="Motyka-Pomagruk A."/>
            <person name="Sledz W."/>
            <person name="Mengoni A."/>
            <person name="Lojkowska E."/>
        </authorList>
    </citation>
    <scope>NUCLEOTIDE SEQUENCE [LARGE SCALE GENOMIC DNA]</scope>
    <source>
        <strain evidence="3 5">IFB5626</strain>
    </source>
</reference>
<evidence type="ECO:0000313" key="3">
    <source>
        <dbReference type="EMBL" id="RKO76316.1"/>
    </source>
</evidence>
<dbReference type="OrthoDB" id="6534834at2"/>
<dbReference type="KEGG" id="ppar:A8F97_07255"/>
<dbReference type="InterPro" id="IPR025320">
    <property type="entry name" value="DUF4225"/>
</dbReference>
<dbReference type="STRING" id="1905730.W5S_2219"/>
<reference evidence="1 4" key="1">
    <citation type="journal article" date="2012" name="J. Bacteriol.">
        <title>Genome sequence of Pectobacterium sp. strain SCC3193.</title>
        <authorList>
            <person name="Koskinen J.P."/>
            <person name="Laine P."/>
            <person name="Niemi O."/>
            <person name="Nykyri J."/>
            <person name="Harjunpaa H."/>
            <person name="Auvinen P."/>
            <person name="Paulin L."/>
            <person name="Pirhonen M."/>
            <person name="Palva T."/>
            <person name="Holm L."/>
        </authorList>
    </citation>
    <scope>NUCLEOTIDE SEQUENCE [LARGE SCALE GENOMIC DNA]</scope>
    <source>
        <strain evidence="1 4">SCC3193</strain>
    </source>
</reference>
<accession>A0A0H3I6A0</accession>
<dbReference type="Proteomes" id="UP000269665">
    <property type="component" value="Unassembled WGS sequence"/>
</dbReference>
<proteinExistence type="predicted"/>
<dbReference type="EMBL" id="WABS01000053">
    <property type="protein sequence ID" value="MBI0556777.1"/>
    <property type="molecule type" value="Genomic_DNA"/>
</dbReference>
<dbReference type="Proteomes" id="UP001194579">
    <property type="component" value="Unassembled WGS sequence"/>
</dbReference>
<gene>
    <name evidence="1" type="ordered locus">W5S_2219</name>
    <name evidence="3" type="ORF">C5E00_05705</name>
    <name evidence="2" type="ORF">F6Q06_20145</name>
</gene>
<reference evidence="2" key="5">
    <citation type="submission" date="2024-05" db="EMBL/GenBank/DDBJ databases">
        <title>Identification of Pectobacterium versatile causing blackleg of potato from New York State with a whole genome sequencing approach.</title>
        <authorList>
            <person name="Ma X."/>
            <person name="Swingle B."/>
        </authorList>
    </citation>
    <scope>NUCLEOTIDE SEQUENCE</scope>
    <source>
        <strain evidence="2">NY1588A</strain>
    </source>
</reference>
<dbReference type="eggNOG" id="ENOG5030IEQ">
    <property type="taxonomic scope" value="Bacteria"/>
</dbReference>
<dbReference type="HOGENOM" id="CLU_070022_2_0_6"/>
<dbReference type="OMA" id="FRYIPTD"/>
<dbReference type="KEGG" id="pec:W5S_2219"/>
<dbReference type="AlphaFoldDB" id="A0A0H3I6A0"/>
<dbReference type="EMBL" id="CP003415">
    <property type="protein sequence ID" value="AFI90308.1"/>
    <property type="molecule type" value="Genomic_DNA"/>
</dbReference>
<dbReference type="PATRIC" id="fig|1166016.3.peg.2234"/>
<dbReference type="EMBL" id="PSZG01000001">
    <property type="protein sequence ID" value="RKO76316.1"/>
    <property type="molecule type" value="Genomic_DNA"/>
</dbReference>
<evidence type="ECO:0000313" key="6">
    <source>
        <dbReference type="Proteomes" id="UP001194579"/>
    </source>
</evidence>
<evidence type="ECO:0000313" key="5">
    <source>
        <dbReference type="Proteomes" id="UP000269665"/>
    </source>
</evidence>
<reference evidence="1" key="2">
    <citation type="submission" date="2012-03" db="EMBL/GenBank/DDBJ databases">
        <authorList>
            <person name="Koskinen P."/>
            <person name="Laine P."/>
            <person name="Niemi O."/>
            <person name="Nykyri J."/>
            <person name="Harjunpaa H."/>
            <person name="Auvinen P."/>
            <person name="Paulin L."/>
            <person name="Pirhonen M."/>
            <person name="Palva T."/>
            <person name="Holm L."/>
        </authorList>
    </citation>
    <scope>NUCLEOTIDE SEQUENCE</scope>
    <source>
        <strain evidence="1">SCC3193</strain>
    </source>
</reference>
<protein>
    <submittedName>
        <fullName evidence="2">DUF4225 domain-containing protein</fullName>
    </submittedName>
    <submittedName>
        <fullName evidence="1">Membrane protein</fullName>
    </submittedName>
</protein>
<evidence type="ECO:0000313" key="1">
    <source>
        <dbReference type="EMBL" id="AFI90308.1"/>
    </source>
</evidence>